<proteinExistence type="predicted"/>
<dbReference type="EMBL" id="LAZR01002883">
    <property type="protein sequence ID" value="KKN24441.1"/>
    <property type="molecule type" value="Genomic_DNA"/>
</dbReference>
<organism evidence="1">
    <name type="scientific">marine sediment metagenome</name>
    <dbReference type="NCBI Taxonomy" id="412755"/>
    <lineage>
        <taxon>unclassified sequences</taxon>
        <taxon>metagenomes</taxon>
        <taxon>ecological metagenomes</taxon>
    </lineage>
</organism>
<reference evidence="1" key="1">
    <citation type="journal article" date="2015" name="Nature">
        <title>Complex archaea that bridge the gap between prokaryotes and eukaryotes.</title>
        <authorList>
            <person name="Spang A."/>
            <person name="Saw J.H."/>
            <person name="Jorgensen S.L."/>
            <person name="Zaremba-Niedzwiedzka K."/>
            <person name="Martijn J."/>
            <person name="Lind A.E."/>
            <person name="van Eijk R."/>
            <person name="Schleper C."/>
            <person name="Guy L."/>
            <person name="Ettema T.J."/>
        </authorList>
    </citation>
    <scope>NUCLEOTIDE SEQUENCE</scope>
</reference>
<sequence length="60" mass="6977">MKFNTFPGGFYIKLGTRLYYVSFLKSMHSVSLTGNMGRRLRAIITYVRRYTPCHVNITKA</sequence>
<protein>
    <submittedName>
        <fullName evidence="1">Uncharacterized protein</fullName>
    </submittedName>
</protein>
<comment type="caution">
    <text evidence="1">The sequence shown here is derived from an EMBL/GenBank/DDBJ whole genome shotgun (WGS) entry which is preliminary data.</text>
</comment>
<name>A0A0F9RHG0_9ZZZZ</name>
<dbReference type="AlphaFoldDB" id="A0A0F9RHG0"/>
<gene>
    <name evidence="1" type="ORF">LCGC14_0895110</name>
</gene>
<accession>A0A0F9RHG0</accession>
<evidence type="ECO:0000313" key="1">
    <source>
        <dbReference type="EMBL" id="KKN24441.1"/>
    </source>
</evidence>